<feature type="transmembrane region" description="Helical" evidence="2">
    <location>
        <begin position="68"/>
        <end position="90"/>
    </location>
</feature>
<dbReference type="EMBL" id="JACGWT010000001">
    <property type="protein sequence ID" value="MBA8792894.1"/>
    <property type="molecule type" value="Genomic_DNA"/>
</dbReference>
<keyword evidence="2" id="KW-0472">Membrane</keyword>
<dbReference type="RefSeq" id="WP_182558476.1">
    <property type="nucleotide sequence ID" value="NZ_JACGWT010000001.1"/>
</dbReference>
<name>A0A7W3IPK4_9ACTN</name>
<reference evidence="3 4" key="1">
    <citation type="submission" date="2020-07" db="EMBL/GenBank/DDBJ databases">
        <title>Sequencing the genomes of 1000 actinobacteria strains.</title>
        <authorList>
            <person name="Klenk H.-P."/>
        </authorList>
    </citation>
    <scope>NUCLEOTIDE SEQUENCE [LARGE SCALE GENOMIC DNA]</scope>
    <source>
        <strain evidence="3 4">DSM 100723</strain>
    </source>
</reference>
<proteinExistence type="predicted"/>
<keyword evidence="2" id="KW-0812">Transmembrane</keyword>
<keyword evidence="4" id="KW-1185">Reference proteome</keyword>
<protein>
    <submittedName>
        <fullName evidence="3">Uncharacterized protein</fullName>
    </submittedName>
</protein>
<evidence type="ECO:0000256" key="2">
    <source>
        <dbReference type="SAM" id="Phobius"/>
    </source>
</evidence>
<evidence type="ECO:0000256" key="1">
    <source>
        <dbReference type="SAM" id="MobiDB-lite"/>
    </source>
</evidence>
<sequence length="136" mass="14576">MRTVLLRLLRLTLLGVVVALALALVAMHQLRPDAGRTEPPSALSVTSSGQHTEYTQHTVPSTQVDTRASAPAMDCALAAGCLLLLVLTVLRPAHRLGSVRALASRRIRGPGQSRTGPLPRLRARSPSRLEFGVCRT</sequence>
<feature type="region of interest" description="Disordered" evidence="1">
    <location>
        <begin position="33"/>
        <end position="63"/>
    </location>
</feature>
<comment type="caution">
    <text evidence="3">The sequence shown here is derived from an EMBL/GenBank/DDBJ whole genome shotgun (WGS) entry which is preliminary data.</text>
</comment>
<keyword evidence="2" id="KW-1133">Transmembrane helix</keyword>
<accession>A0A7W3IPK4</accession>
<evidence type="ECO:0000313" key="4">
    <source>
        <dbReference type="Proteomes" id="UP000523079"/>
    </source>
</evidence>
<gene>
    <name evidence="3" type="ORF">FHX74_000488</name>
</gene>
<dbReference type="Proteomes" id="UP000523079">
    <property type="component" value="Unassembled WGS sequence"/>
</dbReference>
<evidence type="ECO:0000313" key="3">
    <source>
        <dbReference type="EMBL" id="MBA8792894.1"/>
    </source>
</evidence>
<feature type="compositionally biased region" description="Polar residues" evidence="1">
    <location>
        <begin position="43"/>
        <end position="63"/>
    </location>
</feature>
<organism evidence="3 4">
    <name type="scientific">Microlunatus kandeliicorticis</name>
    <dbReference type="NCBI Taxonomy" id="1759536"/>
    <lineage>
        <taxon>Bacteria</taxon>
        <taxon>Bacillati</taxon>
        <taxon>Actinomycetota</taxon>
        <taxon>Actinomycetes</taxon>
        <taxon>Propionibacteriales</taxon>
        <taxon>Propionibacteriaceae</taxon>
        <taxon>Microlunatus</taxon>
    </lineage>
</organism>
<dbReference type="AlphaFoldDB" id="A0A7W3IPK4"/>